<keyword evidence="14" id="KW-1185">Reference proteome</keyword>
<keyword evidence="7" id="KW-0915">Sodium</keyword>
<dbReference type="GO" id="GO:0006814">
    <property type="term" value="P:sodium ion transport"/>
    <property type="evidence" value="ECO:0007669"/>
    <property type="project" value="UniProtKB-KW"/>
</dbReference>
<protein>
    <submittedName>
        <fullName evidence="13">Cation:proton antiporter</fullName>
    </submittedName>
</protein>
<dbReference type="AlphaFoldDB" id="A0A540WAP0"/>
<name>A0A540WAP0_9ACTN</name>
<evidence type="ECO:0000256" key="10">
    <source>
        <dbReference type="ARBA" id="ARBA00023201"/>
    </source>
</evidence>
<dbReference type="InterPro" id="IPR006153">
    <property type="entry name" value="Cation/H_exchanger_TM"/>
</dbReference>
<keyword evidence="10" id="KW-0739">Sodium transport</keyword>
<evidence type="ECO:0000256" key="6">
    <source>
        <dbReference type="ARBA" id="ARBA00022989"/>
    </source>
</evidence>
<comment type="similarity">
    <text evidence="2">Belongs to the monovalent cation:proton antiporter 2 (CPA2) transporter (TC 2.A.37) family.</text>
</comment>
<keyword evidence="5 11" id="KW-0812">Transmembrane</keyword>
<feature type="transmembrane region" description="Helical" evidence="11">
    <location>
        <begin position="184"/>
        <end position="203"/>
    </location>
</feature>
<dbReference type="RefSeq" id="WP_141636425.1">
    <property type="nucleotide sequence ID" value="NZ_VIGB01000003.1"/>
</dbReference>
<feature type="transmembrane region" description="Helical" evidence="11">
    <location>
        <begin position="54"/>
        <end position="77"/>
    </location>
</feature>
<feature type="transmembrane region" description="Helical" evidence="11">
    <location>
        <begin position="301"/>
        <end position="319"/>
    </location>
</feature>
<evidence type="ECO:0000256" key="3">
    <source>
        <dbReference type="ARBA" id="ARBA00022448"/>
    </source>
</evidence>
<dbReference type="PANTHER" id="PTHR43562:SF3">
    <property type="entry name" value="SODIUM ION_PROTON EXCHANGER (EUROFUNG)"/>
    <property type="match status" value="1"/>
</dbReference>
<evidence type="ECO:0000256" key="5">
    <source>
        <dbReference type="ARBA" id="ARBA00022692"/>
    </source>
</evidence>
<evidence type="ECO:0000313" key="13">
    <source>
        <dbReference type="EMBL" id="TQF05977.1"/>
    </source>
</evidence>
<keyword evidence="9 11" id="KW-0472">Membrane</keyword>
<feature type="transmembrane region" description="Helical" evidence="11">
    <location>
        <begin position="89"/>
        <end position="111"/>
    </location>
</feature>
<evidence type="ECO:0000256" key="2">
    <source>
        <dbReference type="ARBA" id="ARBA00005551"/>
    </source>
</evidence>
<keyword evidence="6 11" id="KW-1133">Transmembrane helix</keyword>
<feature type="transmembrane region" description="Helical" evidence="11">
    <location>
        <begin position="149"/>
        <end position="172"/>
    </location>
</feature>
<keyword evidence="3" id="KW-0813">Transport</keyword>
<dbReference type="InterPro" id="IPR038770">
    <property type="entry name" value="Na+/solute_symporter_sf"/>
</dbReference>
<dbReference type="Pfam" id="PF00999">
    <property type="entry name" value="Na_H_Exchanger"/>
    <property type="match status" value="1"/>
</dbReference>
<sequence length="444" mass="45047">MSGSQFVAAGAPLAPIGAHSMLLLLLQLAALLGLALLLGRLAVRLGWPAVVGELAAGVLLGPSLLGALAPGAAGWLFPQHSEQVHMLDAVAQLGVLLLVGISGSHLDVDLVRHQSGAALRVSLFGLALPLVLGVGLGLLLPASGHTDHAVYAAFLGVAMCVSAIPVIAKTLLDMDLLHRDIGQLTLTAGMMDDAVGWVLLSLVTAMATTGVTGGAVLHAVLALLVVLAAAVPLARWVIPPLFRRAERTGGAGVLSATATVLMLLAAAGTQALGLEPIFGAFVAGVAIAASRSVGPMALAPLRTVVTAVLAPLFLASAGLRMDLTALGRPMVALTAAAALLVAVAGKFGGAFLGARASRLNRWEALALGAGMNARGVVQVVIAMVGLRLGVLDSAGYTVIVLVAVVTSTMAPPVLRAAMARIVQTPAELRRRERQFGQAKEVERV</sequence>
<feature type="transmembrane region" description="Helical" evidence="11">
    <location>
        <begin position="250"/>
        <end position="271"/>
    </location>
</feature>
<reference evidence="13 14" key="1">
    <citation type="submission" date="2019-06" db="EMBL/GenBank/DDBJ databases">
        <title>Description of Kitasatospora acidophila sp. nov. isolated from pine grove soil, and reclassification of Streptomyces novaecaesareae to Kitasatospora novaeceasareae comb. nov.</title>
        <authorList>
            <person name="Kim M.J."/>
        </authorList>
    </citation>
    <scope>NUCLEOTIDE SEQUENCE [LARGE SCALE GENOMIC DNA]</scope>
    <source>
        <strain evidence="13 14">MMS16-CNU292</strain>
    </source>
</reference>
<evidence type="ECO:0000256" key="4">
    <source>
        <dbReference type="ARBA" id="ARBA00022449"/>
    </source>
</evidence>
<accession>A0A540WAP0</accession>
<feature type="transmembrane region" description="Helical" evidence="11">
    <location>
        <begin position="394"/>
        <end position="414"/>
    </location>
</feature>
<dbReference type="OrthoDB" id="9793589at2"/>
<dbReference type="GO" id="GO:0016020">
    <property type="term" value="C:membrane"/>
    <property type="evidence" value="ECO:0007669"/>
    <property type="project" value="UniProtKB-SubCell"/>
</dbReference>
<feature type="transmembrane region" description="Helical" evidence="11">
    <location>
        <begin position="277"/>
        <end position="294"/>
    </location>
</feature>
<keyword evidence="8" id="KW-0406">Ion transport</keyword>
<comment type="subcellular location">
    <subcellularLocation>
        <location evidence="1">Membrane</location>
        <topology evidence="1">Multi-pass membrane protein</topology>
    </subcellularLocation>
</comment>
<evidence type="ECO:0000256" key="11">
    <source>
        <dbReference type="SAM" id="Phobius"/>
    </source>
</evidence>
<feature type="transmembrane region" description="Helical" evidence="11">
    <location>
        <begin position="364"/>
        <end position="388"/>
    </location>
</feature>
<feature type="transmembrane region" description="Helical" evidence="11">
    <location>
        <begin position="20"/>
        <end position="42"/>
    </location>
</feature>
<feature type="domain" description="Cation/H+ exchanger transmembrane" evidence="12">
    <location>
        <begin position="35"/>
        <end position="416"/>
    </location>
</feature>
<evidence type="ECO:0000259" key="12">
    <source>
        <dbReference type="Pfam" id="PF00999"/>
    </source>
</evidence>
<dbReference type="Proteomes" id="UP000319103">
    <property type="component" value="Unassembled WGS sequence"/>
</dbReference>
<evidence type="ECO:0000256" key="8">
    <source>
        <dbReference type="ARBA" id="ARBA00023065"/>
    </source>
</evidence>
<dbReference type="GO" id="GO:1902600">
    <property type="term" value="P:proton transmembrane transport"/>
    <property type="evidence" value="ECO:0007669"/>
    <property type="project" value="InterPro"/>
</dbReference>
<feature type="transmembrane region" description="Helical" evidence="11">
    <location>
        <begin position="331"/>
        <end position="352"/>
    </location>
</feature>
<feature type="transmembrane region" description="Helical" evidence="11">
    <location>
        <begin position="123"/>
        <end position="143"/>
    </location>
</feature>
<proteinExistence type="inferred from homology"/>
<evidence type="ECO:0000256" key="1">
    <source>
        <dbReference type="ARBA" id="ARBA00004141"/>
    </source>
</evidence>
<feature type="transmembrane region" description="Helical" evidence="11">
    <location>
        <begin position="215"/>
        <end position="238"/>
    </location>
</feature>
<evidence type="ECO:0000256" key="9">
    <source>
        <dbReference type="ARBA" id="ARBA00023136"/>
    </source>
</evidence>
<dbReference type="PANTHER" id="PTHR43562">
    <property type="entry name" value="NAPA-TYPE SODIUM/HYDROGEN ANTIPORTER"/>
    <property type="match status" value="1"/>
</dbReference>
<comment type="caution">
    <text evidence="13">The sequence shown here is derived from an EMBL/GenBank/DDBJ whole genome shotgun (WGS) entry which is preliminary data.</text>
</comment>
<dbReference type="GO" id="GO:0015297">
    <property type="term" value="F:antiporter activity"/>
    <property type="evidence" value="ECO:0007669"/>
    <property type="project" value="UniProtKB-KW"/>
</dbReference>
<dbReference type="Gene3D" id="1.20.1530.20">
    <property type="match status" value="1"/>
</dbReference>
<evidence type="ECO:0000313" key="14">
    <source>
        <dbReference type="Proteomes" id="UP000319103"/>
    </source>
</evidence>
<dbReference type="EMBL" id="VIGB01000003">
    <property type="protein sequence ID" value="TQF05977.1"/>
    <property type="molecule type" value="Genomic_DNA"/>
</dbReference>
<organism evidence="13 14">
    <name type="scientific">Kitasatospora acidiphila</name>
    <dbReference type="NCBI Taxonomy" id="2567942"/>
    <lineage>
        <taxon>Bacteria</taxon>
        <taxon>Bacillati</taxon>
        <taxon>Actinomycetota</taxon>
        <taxon>Actinomycetes</taxon>
        <taxon>Kitasatosporales</taxon>
        <taxon>Streptomycetaceae</taxon>
        <taxon>Kitasatospora</taxon>
    </lineage>
</organism>
<evidence type="ECO:0000256" key="7">
    <source>
        <dbReference type="ARBA" id="ARBA00023053"/>
    </source>
</evidence>
<gene>
    <name evidence="13" type="ORF">E6W39_31820</name>
</gene>
<keyword evidence="4" id="KW-0050">Antiport</keyword>